<evidence type="ECO:0000256" key="1">
    <source>
        <dbReference type="ARBA" id="ARBA00012787"/>
    </source>
</evidence>
<accession>A0A381S3M8</accession>
<dbReference type="PANTHER" id="PTHR13767:SF2">
    <property type="entry name" value="PSEUDOURIDYLATE SYNTHASE TRUB1"/>
    <property type="match status" value="1"/>
</dbReference>
<organism evidence="6">
    <name type="scientific">marine metagenome</name>
    <dbReference type="NCBI Taxonomy" id="408172"/>
    <lineage>
        <taxon>unclassified sequences</taxon>
        <taxon>metagenomes</taxon>
        <taxon>ecological metagenomes</taxon>
    </lineage>
</organism>
<feature type="domain" description="Pseudouridine synthase II N-terminal" evidence="4">
    <location>
        <begin position="23"/>
        <end position="171"/>
    </location>
</feature>
<reference evidence="6" key="1">
    <citation type="submission" date="2018-05" db="EMBL/GenBank/DDBJ databases">
        <authorList>
            <person name="Lanie J.A."/>
            <person name="Ng W.-L."/>
            <person name="Kazmierczak K.M."/>
            <person name="Andrzejewski T.M."/>
            <person name="Davidsen T.M."/>
            <person name="Wayne K.J."/>
            <person name="Tettelin H."/>
            <person name="Glass J.I."/>
            <person name="Rusch D."/>
            <person name="Podicherti R."/>
            <person name="Tsui H.-C.T."/>
            <person name="Winkler M.E."/>
        </authorList>
    </citation>
    <scope>NUCLEOTIDE SEQUENCE</scope>
</reference>
<dbReference type="Gene3D" id="2.30.130.10">
    <property type="entry name" value="PUA domain"/>
    <property type="match status" value="1"/>
</dbReference>
<keyword evidence="2" id="KW-0819">tRNA processing</keyword>
<dbReference type="InterPro" id="IPR014780">
    <property type="entry name" value="tRNA_psdUridine_synth_TruB"/>
</dbReference>
<dbReference type="EMBL" id="UINC01002629">
    <property type="protein sequence ID" value="SUZ98696.1"/>
    <property type="molecule type" value="Genomic_DNA"/>
</dbReference>
<dbReference type="GO" id="GO:1990481">
    <property type="term" value="P:mRNA pseudouridine synthesis"/>
    <property type="evidence" value="ECO:0007669"/>
    <property type="project" value="TreeGrafter"/>
</dbReference>
<dbReference type="Pfam" id="PF09157">
    <property type="entry name" value="TruB-C_2"/>
    <property type="match status" value="1"/>
</dbReference>
<evidence type="ECO:0000259" key="5">
    <source>
        <dbReference type="Pfam" id="PF09157"/>
    </source>
</evidence>
<dbReference type="HAMAP" id="MF_01080">
    <property type="entry name" value="TruB_bact"/>
    <property type="match status" value="1"/>
</dbReference>
<dbReference type="InterPro" id="IPR015240">
    <property type="entry name" value="tRNA_sdUridine_synth_fam1_C"/>
</dbReference>
<dbReference type="AlphaFoldDB" id="A0A381S3M8"/>
<dbReference type="CDD" id="cd02573">
    <property type="entry name" value="PseudoU_synth_EcTruB"/>
    <property type="match status" value="1"/>
</dbReference>
<gene>
    <name evidence="6" type="ORF">METZ01_LOCUS51550</name>
</gene>
<dbReference type="Gene3D" id="3.30.2350.10">
    <property type="entry name" value="Pseudouridine synthase"/>
    <property type="match status" value="1"/>
</dbReference>
<dbReference type="PANTHER" id="PTHR13767">
    <property type="entry name" value="TRNA-PSEUDOURIDINE SYNTHASE"/>
    <property type="match status" value="1"/>
</dbReference>
<proteinExistence type="inferred from homology"/>
<dbReference type="GO" id="GO:0160148">
    <property type="term" value="F:tRNA pseudouridine(55) synthase activity"/>
    <property type="evidence" value="ECO:0007669"/>
    <property type="project" value="UniProtKB-EC"/>
</dbReference>
<keyword evidence="3" id="KW-0413">Isomerase</keyword>
<feature type="domain" description="tRNA pseudouridine synthase II TruB subfamily 1 C-terminal" evidence="5">
    <location>
        <begin position="230"/>
        <end position="287"/>
    </location>
</feature>
<dbReference type="SUPFAM" id="SSF55120">
    <property type="entry name" value="Pseudouridine synthase"/>
    <property type="match status" value="1"/>
</dbReference>
<dbReference type="NCBIfam" id="TIGR00431">
    <property type="entry name" value="TruB"/>
    <property type="match status" value="1"/>
</dbReference>
<name>A0A381S3M8_9ZZZZ</name>
<dbReference type="InterPro" id="IPR036974">
    <property type="entry name" value="PUA_sf"/>
</dbReference>
<dbReference type="InterPro" id="IPR002501">
    <property type="entry name" value="PsdUridine_synth_N"/>
</dbReference>
<evidence type="ECO:0000256" key="2">
    <source>
        <dbReference type="ARBA" id="ARBA00022694"/>
    </source>
</evidence>
<evidence type="ECO:0000256" key="3">
    <source>
        <dbReference type="ARBA" id="ARBA00023235"/>
    </source>
</evidence>
<sequence length="299" mass="33298">MNGFLLIDKPSGISSRGCLDLVKKILNEKKVGHCGTLDPLATGILPISIGEATKFSHYVSSQPKTYNVKILFGLETDTGDITGIEIYKADVKFSKKELAKALESFIGKQDQIPPMYSALKRDGKPLYYWARKGVSLKREPRHIEVQDLNLKPVTKMKEIEIEISCTKGTYIRALVQSIGKSLNSAATVLELRRTHIGSFNEDNLVKIDNSDKGLFLKSIIDSSEALKDFPKIVLNKEETKKIINGLQVDYNARQEKEGIVRLYEEEGSFIGIGSVDSSMKLSPKRLINTQKYSASPSKI</sequence>
<dbReference type="EC" id="5.4.99.25" evidence="1"/>
<dbReference type="SUPFAM" id="SSF88697">
    <property type="entry name" value="PUA domain-like"/>
    <property type="match status" value="1"/>
</dbReference>
<dbReference type="Pfam" id="PF01509">
    <property type="entry name" value="TruB_N"/>
    <property type="match status" value="1"/>
</dbReference>
<evidence type="ECO:0000259" key="4">
    <source>
        <dbReference type="Pfam" id="PF01509"/>
    </source>
</evidence>
<dbReference type="InterPro" id="IPR020103">
    <property type="entry name" value="PsdUridine_synth_cat_dom_sf"/>
</dbReference>
<dbReference type="InterPro" id="IPR015947">
    <property type="entry name" value="PUA-like_sf"/>
</dbReference>
<dbReference type="CDD" id="cd21152">
    <property type="entry name" value="PUA_TruB_bacterial"/>
    <property type="match status" value="1"/>
</dbReference>
<evidence type="ECO:0000313" key="6">
    <source>
        <dbReference type="EMBL" id="SUZ98696.1"/>
    </source>
</evidence>
<dbReference type="GO" id="GO:0003723">
    <property type="term" value="F:RNA binding"/>
    <property type="evidence" value="ECO:0007669"/>
    <property type="project" value="InterPro"/>
</dbReference>
<dbReference type="GO" id="GO:0006400">
    <property type="term" value="P:tRNA modification"/>
    <property type="evidence" value="ECO:0007669"/>
    <property type="project" value="TreeGrafter"/>
</dbReference>
<protein>
    <recommendedName>
        <fullName evidence="1">tRNA pseudouridine(55) synthase</fullName>
        <ecNumber evidence="1">5.4.99.25</ecNumber>
    </recommendedName>
</protein>